<evidence type="ECO:0000256" key="3">
    <source>
        <dbReference type="ARBA" id="ARBA00022692"/>
    </source>
</evidence>
<evidence type="ECO:0000256" key="4">
    <source>
        <dbReference type="ARBA" id="ARBA00022824"/>
    </source>
</evidence>
<dbReference type="UniPathway" id="UPA00768"/>
<dbReference type="PANTHER" id="PTHR10868:SF1">
    <property type="entry name" value="SIGMA NON-OPIOID INTRACELLULAR RECEPTOR 1"/>
    <property type="match status" value="1"/>
</dbReference>
<sequence length="214" mass="23993">MQLLTLLSIPIIFVSSAFYFIISRPSNVYIFDPTVLHSLTHSALQVHGNNTAAVVSQLVSELSATHPKHVNLDEEWVFNNAGGAMGAMYIIHASLTEYLIIFGTALGTEGHTGRHTADDYFYILQGEELAYAPGVYEPERYPQGSVHHLKRGQVKQYKMDSGCFALEYARGWIPGMLFFGFADTFTSTLDFYTLWRTVWITGREMIGNLMIGKL</sequence>
<name>A0A8K0VZJ7_9PLEO</name>
<evidence type="ECO:0000256" key="8">
    <source>
        <dbReference type="RuleBase" id="RU368083"/>
    </source>
</evidence>
<comment type="caution">
    <text evidence="9">The sequence shown here is derived from an EMBL/GenBank/DDBJ whole genome shotgun (WGS) entry which is preliminary data.</text>
</comment>
<evidence type="ECO:0000256" key="1">
    <source>
        <dbReference type="ARBA" id="ARBA00004586"/>
    </source>
</evidence>
<evidence type="ECO:0000256" key="5">
    <source>
        <dbReference type="ARBA" id="ARBA00022989"/>
    </source>
</evidence>
<proteinExistence type="inferred from homology"/>
<dbReference type="GO" id="GO:0005789">
    <property type="term" value="C:endoplasmic reticulum membrane"/>
    <property type="evidence" value="ECO:0007669"/>
    <property type="project" value="UniProtKB-SubCell"/>
</dbReference>
<keyword evidence="4" id="KW-0256">Endoplasmic reticulum</keyword>
<evidence type="ECO:0000256" key="7">
    <source>
        <dbReference type="ARBA" id="ARBA00029435"/>
    </source>
</evidence>
<keyword evidence="5" id="KW-1133">Transmembrane helix</keyword>
<dbReference type="OrthoDB" id="347124at2759"/>
<protein>
    <recommendedName>
        <fullName evidence="8">C-8 sterol isomerase</fullName>
        <ecNumber evidence="8">5.-.-.-</ecNumber>
    </recommendedName>
    <alternativeName>
        <fullName evidence="8">Delta-8--delta-7 sterol isomerase</fullName>
    </alternativeName>
</protein>
<evidence type="ECO:0000313" key="10">
    <source>
        <dbReference type="Proteomes" id="UP000813461"/>
    </source>
</evidence>
<dbReference type="Proteomes" id="UP000813461">
    <property type="component" value="Unassembled WGS sequence"/>
</dbReference>
<gene>
    <name evidence="9" type="ORF">FB567DRAFT_325861</name>
</gene>
<comment type="similarity">
    <text evidence="2 8">Belongs to the ERG2 family.</text>
</comment>
<evidence type="ECO:0000256" key="2">
    <source>
        <dbReference type="ARBA" id="ARBA00007141"/>
    </source>
</evidence>
<dbReference type="AlphaFoldDB" id="A0A8K0VZJ7"/>
<dbReference type="Pfam" id="PF04622">
    <property type="entry name" value="ERG2_Sigma1R"/>
    <property type="match status" value="1"/>
</dbReference>
<keyword evidence="6" id="KW-0472">Membrane</keyword>
<dbReference type="GO" id="GO:0006696">
    <property type="term" value="P:ergosterol biosynthetic process"/>
    <property type="evidence" value="ECO:0007669"/>
    <property type="project" value="TreeGrafter"/>
</dbReference>
<dbReference type="GO" id="GO:0016853">
    <property type="term" value="F:isomerase activity"/>
    <property type="evidence" value="ECO:0007669"/>
    <property type="project" value="UniProtKB-KW"/>
</dbReference>
<dbReference type="PANTHER" id="PTHR10868">
    <property type="entry name" value="SIGMA 1-TYPE OPIOID RECEPTOR-RELATED"/>
    <property type="match status" value="1"/>
</dbReference>
<keyword evidence="9" id="KW-0413">Isomerase</keyword>
<accession>A0A8K0VZJ7</accession>
<dbReference type="EMBL" id="JAGMVJ010000007">
    <property type="protein sequence ID" value="KAH7089151.1"/>
    <property type="molecule type" value="Genomic_DNA"/>
</dbReference>
<keyword evidence="3" id="KW-0812">Transmembrane</keyword>
<evidence type="ECO:0000256" key="6">
    <source>
        <dbReference type="ARBA" id="ARBA00023136"/>
    </source>
</evidence>
<reference evidence="9" key="1">
    <citation type="journal article" date="2021" name="Nat. Commun.">
        <title>Genetic determinants of endophytism in the Arabidopsis root mycobiome.</title>
        <authorList>
            <person name="Mesny F."/>
            <person name="Miyauchi S."/>
            <person name="Thiergart T."/>
            <person name="Pickel B."/>
            <person name="Atanasova L."/>
            <person name="Karlsson M."/>
            <person name="Huettel B."/>
            <person name="Barry K.W."/>
            <person name="Haridas S."/>
            <person name="Chen C."/>
            <person name="Bauer D."/>
            <person name="Andreopoulos W."/>
            <person name="Pangilinan J."/>
            <person name="LaButti K."/>
            <person name="Riley R."/>
            <person name="Lipzen A."/>
            <person name="Clum A."/>
            <person name="Drula E."/>
            <person name="Henrissat B."/>
            <person name="Kohler A."/>
            <person name="Grigoriev I.V."/>
            <person name="Martin F.M."/>
            <person name="Hacquard S."/>
        </authorList>
    </citation>
    <scope>NUCLEOTIDE SEQUENCE</scope>
    <source>
        <strain evidence="9">MPI-SDFR-AT-0120</strain>
    </source>
</reference>
<dbReference type="InterPro" id="IPR006716">
    <property type="entry name" value="ERG2_sigma1_rcpt-like"/>
</dbReference>
<evidence type="ECO:0000313" key="9">
    <source>
        <dbReference type="EMBL" id="KAH7089151.1"/>
    </source>
</evidence>
<dbReference type="EC" id="5.-.-.-" evidence="8"/>
<comment type="subcellular location">
    <subcellularLocation>
        <location evidence="1">Endoplasmic reticulum membrane</location>
    </subcellularLocation>
</comment>
<keyword evidence="10" id="KW-1185">Reference proteome</keyword>
<comment type="function">
    <text evidence="8">Catalyzes the reaction which results in unsaturation at C-7 in the B ring of sterols.</text>
</comment>
<comment type="pathway">
    <text evidence="7 8">Steroid metabolism; ergosterol biosynthesis.</text>
</comment>
<organism evidence="9 10">
    <name type="scientific">Paraphoma chrysanthemicola</name>
    <dbReference type="NCBI Taxonomy" id="798071"/>
    <lineage>
        <taxon>Eukaryota</taxon>
        <taxon>Fungi</taxon>
        <taxon>Dikarya</taxon>
        <taxon>Ascomycota</taxon>
        <taxon>Pezizomycotina</taxon>
        <taxon>Dothideomycetes</taxon>
        <taxon>Pleosporomycetidae</taxon>
        <taxon>Pleosporales</taxon>
        <taxon>Pleosporineae</taxon>
        <taxon>Phaeosphaeriaceae</taxon>
        <taxon>Paraphoma</taxon>
    </lineage>
</organism>